<keyword evidence="1" id="KW-0472">Membrane</keyword>
<sequence>MKQEVHGRSDWLSVSSFTCVDIGCVPIVVPVLFLISISVLVPFHTQSRPRDVLNFDPNPSSISTSVLCSISTPARPQFCPRPVLNFDFDPVLNFDPGLVLNFDLGPSSISTPAHPQF</sequence>
<dbReference type="AlphaFoldDB" id="A0A4C1XYH4"/>
<dbReference type="Proteomes" id="UP000299102">
    <property type="component" value="Unassembled WGS sequence"/>
</dbReference>
<feature type="transmembrane region" description="Helical" evidence="1">
    <location>
        <begin position="20"/>
        <end position="41"/>
    </location>
</feature>
<gene>
    <name evidence="2" type="ORF">EVAR_40515_1</name>
</gene>
<organism evidence="2 3">
    <name type="scientific">Eumeta variegata</name>
    <name type="common">Bagworm moth</name>
    <name type="synonym">Eumeta japonica</name>
    <dbReference type="NCBI Taxonomy" id="151549"/>
    <lineage>
        <taxon>Eukaryota</taxon>
        <taxon>Metazoa</taxon>
        <taxon>Ecdysozoa</taxon>
        <taxon>Arthropoda</taxon>
        <taxon>Hexapoda</taxon>
        <taxon>Insecta</taxon>
        <taxon>Pterygota</taxon>
        <taxon>Neoptera</taxon>
        <taxon>Endopterygota</taxon>
        <taxon>Lepidoptera</taxon>
        <taxon>Glossata</taxon>
        <taxon>Ditrysia</taxon>
        <taxon>Tineoidea</taxon>
        <taxon>Psychidae</taxon>
        <taxon>Oiketicinae</taxon>
        <taxon>Eumeta</taxon>
    </lineage>
</organism>
<comment type="caution">
    <text evidence="2">The sequence shown here is derived from an EMBL/GenBank/DDBJ whole genome shotgun (WGS) entry which is preliminary data.</text>
</comment>
<keyword evidence="1" id="KW-0812">Transmembrane</keyword>
<keyword evidence="1" id="KW-1133">Transmembrane helix</keyword>
<protein>
    <submittedName>
        <fullName evidence="2">Uncharacterized protein</fullName>
    </submittedName>
</protein>
<evidence type="ECO:0000256" key="1">
    <source>
        <dbReference type="SAM" id="Phobius"/>
    </source>
</evidence>
<name>A0A4C1XYH4_EUMVA</name>
<evidence type="ECO:0000313" key="2">
    <source>
        <dbReference type="EMBL" id="GBP67744.1"/>
    </source>
</evidence>
<accession>A0A4C1XYH4</accession>
<dbReference type="EMBL" id="BGZK01000989">
    <property type="protein sequence ID" value="GBP67744.1"/>
    <property type="molecule type" value="Genomic_DNA"/>
</dbReference>
<proteinExistence type="predicted"/>
<evidence type="ECO:0000313" key="3">
    <source>
        <dbReference type="Proteomes" id="UP000299102"/>
    </source>
</evidence>
<keyword evidence="3" id="KW-1185">Reference proteome</keyword>
<reference evidence="2 3" key="1">
    <citation type="journal article" date="2019" name="Commun. Biol.">
        <title>The bagworm genome reveals a unique fibroin gene that provides high tensile strength.</title>
        <authorList>
            <person name="Kono N."/>
            <person name="Nakamura H."/>
            <person name="Ohtoshi R."/>
            <person name="Tomita M."/>
            <person name="Numata K."/>
            <person name="Arakawa K."/>
        </authorList>
    </citation>
    <scope>NUCLEOTIDE SEQUENCE [LARGE SCALE GENOMIC DNA]</scope>
</reference>